<accession>A0A6C0IYX2</accession>
<name>A0A6C0IYX2_9ZZZZ</name>
<organism evidence="1">
    <name type="scientific">viral metagenome</name>
    <dbReference type="NCBI Taxonomy" id="1070528"/>
    <lineage>
        <taxon>unclassified sequences</taxon>
        <taxon>metagenomes</taxon>
        <taxon>organismal metagenomes</taxon>
    </lineage>
</organism>
<dbReference type="EMBL" id="MN740283">
    <property type="protein sequence ID" value="QHT97779.1"/>
    <property type="molecule type" value="Genomic_DNA"/>
</dbReference>
<proteinExistence type="predicted"/>
<dbReference type="AlphaFoldDB" id="A0A6C0IYX2"/>
<sequence length="134" mass="15407">MAQVNFVCRCQFGCSDSADEPQYEFVRIMDPSEDISLMIGAFDPVVSDSEIQIIYDYPLKEPISFSHRNEKGFTRADLARCVSDDYHRIYRDHPEKIAGSDYTSQLNYLVLTGLKPHEDQFGRNVRTYQALVIS</sequence>
<evidence type="ECO:0000313" key="1">
    <source>
        <dbReference type="EMBL" id="QHT97779.1"/>
    </source>
</evidence>
<protein>
    <submittedName>
        <fullName evidence="1">Uncharacterized protein</fullName>
    </submittedName>
</protein>
<reference evidence="1" key="1">
    <citation type="journal article" date="2020" name="Nature">
        <title>Giant virus diversity and host interactions through global metagenomics.</title>
        <authorList>
            <person name="Schulz F."/>
            <person name="Roux S."/>
            <person name="Paez-Espino D."/>
            <person name="Jungbluth S."/>
            <person name="Walsh D.A."/>
            <person name="Denef V.J."/>
            <person name="McMahon K.D."/>
            <person name="Konstantinidis K.T."/>
            <person name="Eloe-Fadrosh E.A."/>
            <person name="Kyrpides N.C."/>
            <person name="Woyke T."/>
        </authorList>
    </citation>
    <scope>NUCLEOTIDE SEQUENCE</scope>
    <source>
        <strain evidence="1">GVMAG-M-3300025572-1</strain>
    </source>
</reference>